<name>A0A8J3L0B3_9ACTN</name>
<protein>
    <recommendedName>
        <fullName evidence="1">Transposase IS30-like HTH domain-containing protein</fullName>
    </recommendedName>
</protein>
<dbReference type="Pfam" id="PF13936">
    <property type="entry name" value="HTH_38"/>
    <property type="match status" value="1"/>
</dbReference>
<evidence type="ECO:0000259" key="1">
    <source>
        <dbReference type="Pfam" id="PF13936"/>
    </source>
</evidence>
<evidence type="ECO:0000313" key="3">
    <source>
        <dbReference type="Proteomes" id="UP000630887"/>
    </source>
</evidence>
<dbReference type="Gene3D" id="1.10.10.60">
    <property type="entry name" value="Homeodomain-like"/>
    <property type="match status" value="1"/>
</dbReference>
<dbReference type="EMBL" id="BONI01000022">
    <property type="protein sequence ID" value="GIG06306.1"/>
    <property type="molecule type" value="Genomic_DNA"/>
</dbReference>
<reference evidence="2 3" key="1">
    <citation type="submission" date="2021-01" db="EMBL/GenBank/DDBJ databases">
        <title>Whole genome shotgun sequence of Catellatospora coxensis NBRC 107359.</title>
        <authorList>
            <person name="Komaki H."/>
            <person name="Tamura T."/>
        </authorList>
    </citation>
    <scope>NUCLEOTIDE SEQUENCE [LARGE SCALE GENOMIC DNA]</scope>
    <source>
        <strain evidence="2 3">NBRC 107359</strain>
    </source>
</reference>
<sequence>MTDDRVAHALVDARRHGGLAEQARMAMLEHAKARRNAILAAHRAGMSVRRIAEELGCSPTVVQTALRIARAESS</sequence>
<keyword evidence="3" id="KW-1185">Reference proteome</keyword>
<proteinExistence type="predicted"/>
<comment type="caution">
    <text evidence="2">The sequence shown here is derived from an EMBL/GenBank/DDBJ whole genome shotgun (WGS) entry which is preliminary data.</text>
</comment>
<organism evidence="2 3">
    <name type="scientific">Catellatospora coxensis</name>
    <dbReference type="NCBI Taxonomy" id="310354"/>
    <lineage>
        <taxon>Bacteria</taxon>
        <taxon>Bacillati</taxon>
        <taxon>Actinomycetota</taxon>
        <taxon>Actinomycetes</taxon>
        <taxon>Micromonosporales</taxon>
        <taxon>Micromonosporaceae</taxon>
        <taxon>Catellatospora</taxon>
    </lineage>
</organism>
<evidence type="ECO:0000313" key="2">
    <source>
        <dbReference type="EMBL" id="GIG06306.1"/>
    </source>
</evidence>
<dbReference type="InterPro" id="IPR025246">
    <property type="entry name" value="IS30-like_HTH"/>
</dbReference>
<dbReference type="AlphaFoldDB" id="A0A8J3L0B3"/>
<dbReference type="RefSeq" id="WP_203692683.1">
    <property type="nucleotide sequence ID" value="NZ_BAAALC010000004.1"/>
</dbReference>
<dbReference type="Proteomes" id="UP000630887">
    <property type="component" value="Unassembled WGS sequence"/>
</dbReference>
<accession>A0A8J3L0B3</accession>
<feature type="domain" description="Transposase IS30-like HTH" evidence="1">
    <location>
        <begin position="35"/>
        <end position="66"/>
    </location>
</feature>
<gene>
    <name evidence="2" type="ORF">Cco03nite_30060</name>
</gene>